<evidence type="ECO:0000313" key="3">
    <source>
        <dbReference type="Proteomes" id="UP000054279"/>
    </source>
</evidence>
<feature type="region of interest" description="Disordered" evidence="1">
    <location>
        <begin position="90"/>
        <end position="122"/>
    </location>
</feature>
<dbReference type="HOGENOM" id="CLU_2028212_0_0_1"/>
<dbReference type="EMBL" id="KN837255">
    <property type="protein sequence ID" value="KIJ30713.1"/>
    <property type="molecule type" value="Genomic_DNA"/>
</dbReference>
<accession>A0A0C9TLF3</accession>
<feature type="region of interest" description="Disordered" evidence="1">
    <location>
        <begin position="1"/>
        <end position="37"/>
    </location>
</feature>
<evidence type="ECO:0000256" key="1">
    <source>
        <dbReference type="SAM" id="MobiDB-lite"/>
    </source>
</evidence>
<gene>
    <name evidence="2" type="ORF">M422DRAFT_267653</name>
</gene>
<dbReference type="Proteomes" id="UP000054279">
    <property type="component" value="Unassembled WGS sequence"/>
</dbReference>
<dbReference type="AlphaFoldDB" id="A0A0C9TLF3"/>
<proteinExistence type="predicted"/>
<keyword evidence="3" id="KW-1185">Reference proteome</keyword>
<name>A0A0C9TLF3_SPHS4</name>
<organism evidence="2 3">
    <name type="scientific">Sphaerobolus stellatus (strain SS14)</name>
    <dbReference type="NCBI Taxonomy" id="990650"/>
    <lineage>
        <taxon>Eukaryota</taxon>
        <taxon>Fungi</taxon>
        <taxon>Dikarya</taxon>
        <taxon>Basidiomycota</taxon>
        <taxon>Agaricomycotina</taxon>
        <taxon>Agaricomycetes</taxon>
        <taxon>Phallomycetidae</taxon>
        <taxon>Geastrales</taxon>
        <taxon>Sphaerobolaceae</taxon>
        <taxon>Sphaerobolus</taxon>
    </lineage>
</organism>
<sequence>MAEDVQLDNTNVPREKEDQHAVKGSKDEDEESDGLVDGEVGSELGACRDWDWVNWADVDLPVQSVYEIEEGEFEMLDLPMLIDEEVEDSAQLAAEDERMKLSRDEEDNQEDNSSLFVEDEGH</sequence>
<evidence type="ECO:0000313" key="2">
    <source>
        <dbReference type="EMBL" id="KIJ30713.1"/>
    </source>
</evidence>
<protein>
    <submittedName>
        <fullName evidence="2">Uncharacterized protein</fullName>
    </submittedName>
</protein>
<feature type="compositionally biased region" description="Acidic residues" evidence="1">
    <location>
        <begin position="27"/>
        <end position="36"/>
    </location>
</feature>
<reference evidence="2 3" key="1">
    <citation type="submission" date="2014-06" db="EMBL/GenBank/DDBJ databases">
        <title>Evolutionary Origins and Diversification of the Mycorrhizal Mutualists.</title>
        <authorList>
            <consortium name="DOE Joint Genome Institute"/>
            <consortium name="Mycorrhizal Genomics Consortium"/>
            <person name="Kohler A."/>
            <person name="Kuo A."/>
            <person name="Nagy L.G."/>
            <person name="Floudas D."/>
            <person name="Copeland A."/>
            <person name="Barry K.W."/>
            <person name="Cichocki N."/>
            <person name="Veneault-Fourrey C."/>
            <person name="LaButti K."/>
            <person name="Lindquist E.A."/>
            <person name="Lipzen A."/>
            <person name="Lundell T."/>
            <person name="Morin E."/>
            <person name="Murat C."/>
            <person name="Riley R."/>
            <person name="Ohm R."/>
            <person name="Sun H."/>
            <person name="Tunlid A."/>
            <person name="Henrissat B."/>
            <person name="Grigoriev I.V."/>
            <person name="Hibbett D.S."/>
            <person name="Martin F."/>
        </authorList>
    </citation>
    <scope>NUCLEOTIDE SEQUENCE [LARGE SCALE GENOMIC DNA]</scope>
    <source>
        <strain evidence="2 3">SS14</strain>
    </source>
</reference>
<feature type="compositionally biased region" description="Basic and acidic residues" evidence="1">
    <location>
        <begin position="13"/>
        <end position="26"/>
    </location>
</feature>